<evidence type="ECO:0000313" key="3">
    <source>
        <dbReference type="Proteomes" id="UP000327013"/>
    </source>
</evidence>
<sequence length="152" mass="16720">MNGYSKMKAIDTQKSRSMDFSDALSFSQTKKTNSDPTSKPHEGSQIKESNAEKEDGDGGNGEKFGAVLSRSCSVSSTSGFQSAVKRAFSVKRSSSVSERYCRIYDQSVTLASPIDDDDDEGWDTMRATRRSVKKKKHKGGKILKACKRLFGL</sequence>
<accession>A0A5N6QLE4</accession>
<reference evidence="2 3" key="1">
    <citation type="submission" date="2019-06" db="EMBL/GenBank/DDBJ databases">
        <title>A chromosomal-level reference genome of Carpinus fangiana (Coryloideae, Betulaceae).</title>
        <authorList>
            <person name="Yang X."/>
            <person name="Wang Z."/>
            <person name="Zhang L."/>
            <person name="Hao G."/>
            <person name="Liu J."/>
            <person name="Yang Y."/>
        </authorList>
    </citation>
    <scope>NUCLEOTIDE SEQUENCE [LARGE SCALE GENOMIC DNA]</scope>
    <source>
        <strain evidence="2">Cfa_2016G</strain>
        <tissue evidence="2">Leaf</tissue>
    </source>
</reference>
<feature type="compositionally biased region" description="Basic and acidic residues" evidence="1">
    <location>
        <begin position="38"/>
        <end position="53"/>
    </location>
</feature>
<evidence type="ECO:0000313" key="2">
    <source>
        <dbReference type="EMBL" id="KAE8007925.1"/>
    </source>
</evidence>
<gene>
    <name evidence="2" type="ORF">FH972_004482</name>
</gene>
<dbReference type="PANTHER" id="PTHR38386">
    <property type="entry name" value="OS05G0426900 PROTEIN"/>
    <property type="match status" value="1"/>
</dbReference>
<dbReference type="OrthoDB" id="1931397at2759"/>
<protein>
    <submittedName>
        <fullName evidence="2">Uncharacterized protein</fullName>
    </submittedName>
</protein>
<organism evidence="2 3">
    <name type="scientific">Carpinus fangiana</name>
    <dbReference type="NCBI Taxonomy" id="176857"/>
    <lineage>
        <taxon>Eukaryota</taxon>
        <taxon>Viridiplantae</taxon>
        <taxon>Streptophyta</taxon>
        <taxon>Embryophyta</taxon>
        <taxon>Tracheophyta</taxon>
        <taxon>Spermatophyta</taxon>
        <taxon>Magnoliopsida</taxon>
        <taxon>eudicotyledons</taxon>
        <taxon>Gunneridae</taxon>
        <taxon>Pentapetalae</taxon>
        <taxon>rosids</taxon>
        <taxon>fabids</taxon>
        <taxon>Fagales</taxon>
        <taxon>Betulaceae</taxon>
        <taxon>Carpinus</taxon>
    </lineage>
</organism>
<dbReference type="AlphaFoldDB" id="A0A5N6QLE4"/>
<proteinExistence type="predicted"/>
<keyword evidence="3" id="KW-1185">Reference proteome</keyword>
<dbReference type="PANTHER" id="PTHR38386:SF6">
    <property type="entry name" value="OS05G0426900 PROTEIN"/>
    <property type="match status" value="1"/>
</dbReference>
<name>A0A5N6QLE4_9ROSI</name>
<evidence type="ECO:0000256" key="1">
    <source>
        <dbReference type="SAM" id="MobiDB-lite"/>
    </source>
</evidence>
<feature type="region of interest" description="Disordered" evidence="1">
    <location>
        <begin position="1"/>
        <end position="64"/>
    </location>
</feature>
<dbReference type="Proteomes" id="UP000327013">
    <property type="component" value="Chromosome 2"/>
</dbReference>
<feature type="compositionally biased region" description="Basic and acidic residues" evidence="1">
    <location>
        <begin position="8"/>
        <end position="19"/>
    </location>
</feature>
<feature type="compositionally biased region" description="Polar residues" evidence="1">
    <location>
        <begin position="24"/>
        <end position="37"/>
    </location>
</feature>
<dbReference type="EMBL" id="CM017322">
    <property type="protein sequence ID" value="KAE8007925.1"/>
    <property type="molecule type" value="Genomic_DNA"/>
</dbReference>